<dbReference type="InterPro" id="IPR013321">
    <property type="entry name" value="Arc_rbn_hlx_hlx"/>
</dbReference>
<dbReference type="Gene3D" id="1.10.1220.10">
    <property type="entry name" value="Met repressor-like"/>
    <property type="match status" value="1"/>
</dbReference>
<gene>
    <name evidence="2" type="ORF">BXT84_09215</name>
</gene>
<reference evidence="2 3" key="1">
    <citation type="journal article" date="2019" name="Sci. Rep.">
        <title>Sulfobacillus thermotolerans: new insights into resistance and metabolic capacities of acidophilic chemolithotrophs.</title>
        <authorList>
            <person name="Panyushkina A.E."/>
            <person name="Babenko V.V."/>
            <person name="Nikitina A.S."/>
            <person name="Selezneva O.V."/>
            <person name="Tsaplina I.A."/>
            <person name="Letarova M.A."/>
            <person name="Kostryukova E.S."/>
            <person name="Letarov A.V."/>
        </authorList>
    </citation>
    <scope>NUCLEOTIDE SEQUENCE [LARGE SCALE GENOMIC DNA]</scope>
    <source>
        <strain evidence="2 3">Kr1</strain>
    </source>
</reference>
<name>A0ABN5H057_9FIRM</name>
<evidence type="ECO:0000313" key="2">
    <source>
        <dbReference type="EMBL" id="AUW94110.1"/>
    </source>
</evidence>
<feature type="domain" description="Ribbon-helix-helix protein CopG" evidence="1">
    <location>
        <begin position="3"/>
        <end position="39"/>
    </location>
</feature>
<dbReference type="InterPro" id="IPR010985">
    <property type="entry name" value="Ribbon_hlx_hlx"/>
</dbReference>
<dbReference type="SUPFAM" id="SSF47598">
    <property type="entry name" value="Ribbon-helix-helix"/>
    <property type="match status" value="1"/>
</dbReference>
<dbReference type="Proteomes" id="UP000325292">
    <property type="component" value="Chromosome"/>
</dbReference>
<sequence length="89" mass="10670">MQRTNIYLDEDQLRLLKHLAAEENKPVADFVRQAVDQFLRSRLENDVTWQSDMTALIERVRSRVSPAIDPDQIERDIREARHDVRTRRR</sequence>
<evidence type="ECO:0000259" key="1">
    <source>
        <dbReference type="Pfam" id="PF01402"/>
    </source>
</evidence>
<dbReference type="InterPro" id="IPR002145">
    <property type="entry name" value="CopG"/>
</dbReference>
<accession>A0ABN5H057</accession>
<keyword evidence="3" id="KW-1185">Reference proteome</keyword>
<protein>
    <submittedName>
        <fullName evidence="2">CopG family transcriptional regulator</fullName>
    </submittedName>
</protein>
<organism evidence="2 3">
    <name type="scientific">Sulfobacillus thermotolerans</name>
    <dbReference type="NCBI Taxonomy" id="338644"/>
    <lineage>
        <taxon>Bacteria</taxon>
        <taxon>Bacillati</taxon>
        <taxon>Bacillota</taxon>
        <taxon>Clostridia</taxon>
        <taxon>Eubacteriales</taxon>
        <taxon>Clostridiales Family XVII. Incertae Sedis</taxon>
        <taxon>Sulfobacillus</taxon>
    </lineage>
</organism>
<proteinExistence type="predicted"/>
<evidence type="ECO:0000313" key="3">
    <source>
        <dbReference type="Proteomes" id="UP000325292"/>
    </source>
</evidence>
<dbReference type="RefSeq" id="WP_103376715.1">
    <property type="nucleotide sequence ID" value="NZ_CP133983.1"/>
</dbReference>
<dbReference type="Pfam" id="PF01402">
    <property type="entry name" value="RHH_1"/>
    <property type="match status" value="1"/>
</dbReference>
<dbReference type="EMBL" id="CP019454">
    <property type="protein sequence ID" value="AUW94110.1"/>
    <property type="molecule type" value="Genomic_DNA"/>
</dbReference>